<organism evidence="5 6">
    <name type="scientific">Nocardioides faecalis</name>
    <dbReference type="NCBI Taxonomy" id="2803858"/>
    <lineage>
        <taxon>Bacteria</taxon>
        <taxon>Bacillati</taxon>
        <taxon>Actinomycetota</taxon>
        <taxon>Actinomycetes</taxon>
        <taxon>Propionibacteriales</taxon>
        <taxon>Nocardioidaceae</taxon>
        <taxon>Nocardioides</taxon>
    </lineage>
</organism>
<dbReference type="PANTHER" id="PTHR43150">
    <property type="entry name" value="HYPERKINETIC, ISOFORM M"/>
    <property type="match status" value="1"/>
</dbReference>
<proteinExistence type="inferred from homology"/>
<dbReference type="InterPro" id="IPR036812">
    <property type="entry name" value="NAD(P)_OxRdtase_dom_sf"/>
</dbReference>
<comment type="caution">
    <text evidence="5">The sequence shown here is derived from an EMBL/GenBank/DDBJ whole genome shotgun (WGS) entry which is preliminary data.</text>
</comment>
<evidence type="ECO:0000259" key="4">
    <source>
        <dbReference type="Pfam" id="PF00248"/>
    </source>
</evidence>
<keyword evidence="2" id="KW-0521">NADP</keyword>
<dbReference type="Pfam" id="PF00248">
    <property type="entry name" value="Aldo_ket_red"/>
    <property type="match status" value="1"/>
</dbReference>
<comment type="similarity">
    <text evidence="1">Belongs to the shaker potassium channel beta subunit family.</text>
</comment>
<dbReference type="EMBL" id="JAERTX010000006">
    <property type="protein sequence ID" value="MBM9460003.1"/>
    <property type="molecule type" value="Genomic_DNA"/>
</dbReference>
<evidence type="ECO:0000256" key="2">
    <source>
        <dbReference type="ARBA" id="ARBA00022857"/>
    </source>
</evidence>
<evidence type="ECO:0000256" key="3">
    <source>
        <dbReference type="ARBA" id="ARBA00023002"/>
    </source>
</evidence>
<dbReference type="PANTHER" id="PTHR43150:SF4">
    <property type="entry name" value="L-GLYCERALDEHYDE 3-PHOSPHATE REDUCTASE"/>
    <property type="match status" value="1"/>
</dbReference>
<sequence>MQILNSYATPYHPVAERYDAMEYRSLGRSGLKMPALSLGFWHNFGDDKPLQVQRDIMRTAFDHGITHWDLANNYGPPAGSAESNVGLIFAQDFKHLRDELLITSKAGFALRPGPYGAWGSKKYLVHSLDQTLLKLGIDYVDIYYHHLDDPDTPIEETAEALALAVTSGKALYVGVSNYPAERLREMAAALAQWRIPLRAYQGPYSMFDREIEESVLPTAADLGVGTIAYSPLQQGLLTDRYLDGTVPADSRAARGKFLHEKALSSAYYERATALQGIAERRGQTLAQLALTWVLRDPAVSSAIIGASSVEQLRSNLAALAADLSDDEVAAIEPYAVHGTGARTW</sequence>
<dbReference type="InterPro" id="IPR005399">
    <property type="entry name" value="K_chnl_volt-dep_bsu_KCNAB-rel"/>
</dbReference>
<dbReference type="PRINTS" id="PR01577">
    <property type="entry name" value="KCNABCHANNEL"/>
</dbReference>
<accession>A0A939BY57</accession>
<dbReference type="InterPro" id="IPR023210">
    <property type="entry name" value="NADP_OxRdtase_dom"/>
</dbReference>
<evidence type="ECO:0000313" key="6">
    <source>
        <dbReference type="Proteomes" id="UP000663791"/>
    </source>
</evidence>
<evidence type="ECO:0000313" key="5">
    <source>
        <dbReference type="EMBL" id="MBM9460003.1"/>
    </source>
</evidence>
<reference evidence="5" key="1">
    <citation type="submission" date="2021-01" db="EMBL/GenBank/DDBJ databases">
        <title>Novel species in genus Nocardioides.</title>
        <authorList>
            <person name="Zhang G."/>
        </authorList>
    </citation>
    <scope>NUCLEOTIDE SEQUENCE</scope>
    <source>
        <strain evidence="5">Zg-536</strain>
    </source>
</reference>
<keyword evidence="6" id="KW-1185">Reference proteome</keyword>
<dbReference type="RefSeq" id="WP_205291298.1">
    <property type="nucleotide sequence ID" value="NZ_CP074406.1"/>
</dbReference>
<dbReference type="GO" id="GO:0016491">
    <property type="term" value="F:oxidoreductase activity"/>
    <property type="evidence" value="ECO:0007669"/>
    <property type="project" value="UniProtKB-KW"/>
</dbReference>
<gene>
    <name evidence="5" type="ORF">JK386_08815</name>
</gene>
<protein>
    <submittedName>
        <fullName evidence="5">Aldo/keto reductase</fullName>
    </submittedName>
</protein>
<keyword evidence="3" id="KW-0560">Oxidoreductase</keyword>
<evidence type="ECO:0000256" key="1">
    <source>
        <dbReference type="ARBA" id="ARBA00006515"/>
    </source>
</evidence>
<dbReference type="SUPFAM" id="SSF51430">
    <property type="entry name" value="NAD(P)-linked oxidoreductase"/>
    <property type="match status" value="1"/>
</dbReference>
<dbReference type="GO" id="GO:0051596">
    <property type="term" value="P:methylglyoxal catabolic process"/>
    <property type="evidence" value="ECO:0007669"/>
    <property type="project" value="TreeGrafter"/>
</dbReference>
<feature type="domain" description="NADP-dependent oxidoreductase" evidence="4">
    <location>
        <begin position="36"/>
        <end position="332"/>
    </location>
</feature>
<dbReference type="Proteomes" id="UP000663791">
    <property type="component" value="Unassembled WGS sequence"/>
</dbReference>
<dbReference type="AlphaFoldDB" id="A0A939BY57"/>
<dbReference type="CDD" id="cd19089">
    <property type="entry name" value="AKR_AKR14A1_2"/>
    <property type="match status" value="1"/>
</dbReference>
<dbReference type="Gene3D" id="3.20.20.100">
    <property type="entry name" value="NADP-dependent oxidoreductase domain"/>
    <property type="match status" value="1"/>
</dbReference>
<name>A0A939BY57_9ACTN</name>